<gene>
    <name evidence="2" type="ORF">NEF87_004556</name>
</gene>
<evidence type="ECO:0000313" key="3">
    <source>
        <dbReference type="Proteomes" id="UP001208689"/>
    </source>
</evidence>
<name>A0ABY6I0C3_9ARCH</name>
<reference evidence="2" key="1">
    <citation type="submission" date="2022-09" db="EMBL/GenBank/DDBJ databases">
        <title>Actin cytoskeleton and complex cell architecture in an #Asgard archaeon.</title>
        <authorList>
            <person name="Ponce Toledo R.I."/>
            <person name="Schleper C."/>
            <person name="Rodrigues Oliveira T."/>
            <person name="Wollweber F."/>
            <person name="Xu J."/>
            <person name="Rittmann S."/>
            <person name="Klingl A."/>
            <person name="Pilhofer M."/>
        </authorList>
    </citation>
    <scope>NUCLEOTIDE SEQUENCE</scope>
    <source>
        <strain evidence="2">B-35</strain>
    </source>
</reference>
<sequence>MSTEIPLDELEEWYLKSLQTRFKKQHKLLTKLFSNAEREMAEARTSLRTWTQRTLANEEEPLDPKNQSIMERFIDNVVETLESVKIPTVHVDITYENSMNFIDGIKKVYGIYNNQGKKSIPRFGKAYKIEIKEIDMHLRKMGNISAKVNKYMLKNYQDGKNAEGLLKKIPLLNNNIERLGTTKSKIEALDQEKIQMSDKLKEMEESLFNLSKDPDLQNLERIETLEQSKSTQLSDSLKFKKAFKKLLKGLEKGSIRAREMRPDQIKAYIKSPVTNIINDGPKIPQLRQILIKTRLMLEDEHDPLKLKSDLRERIIENINQIVSENSLEENIKEIIQIRDEKAECKKILEKKGLEQKRNELKDKIATLTIDFEHFENDLNRRKREFKELLEKVGNDRNELQKMVCEETFEDIKLKVMIPN</sequence>
<accession>A0ABY6I0C3</accession>
<dbReference type="Proteomes" id="UP001208689">
    <property type="component" value="Chromosome"/>
</dbReference>
<protein>
    <submittedName>
        <fullName evidence="2">Uncharacterized protein</fullName>
    </submittedName>
</protein>
<keyword evidence="1" id="KW-0175">Coiled coil</keyword>
<dbReference type="EMBL" id="CP104013">
    <property type="protein sequence ID" value="UYP48271.1"/>
    <property type="molecule type" value="Genomic_DNA"/>
</dbReference>
<keyword evidence="3" id="KW-1185">Reference proteome</keyword>
<organism evidence="2 3">
    <name type="scientific">Candidatus Lokiarchaeum ossiferum</name>
    <dbReference type="NCBI Taxonomy" id="2951803"/>
    <lineage>
        <taxon>Archaea</taxon>
        <taxon>Promethearchaeati</taxon>
        <taxon>Promethearchaeota</taxon>
        <taxon>Promethearchaeia</taxon>
        <taxon>Promethearchaeales</taxon>
        <taxon>Promethearchaeaceae</taxon>
        <taxon>Candidatus Lokiarchaeum</taxon>
    </lineage>
</organism>
<proteinExistence type="predicted"/>
<evidence type="ECO:0000313" key="2">
    <source>
        <dbReference type="EMBL" id="UYP48271.1"/>
    </source>
</evidence>
<feature type="coiled-coil region" evidence="1">
    <location>
        <begin position="350"/>
        <end position="402"/>
    </location>
</feature>
<evidence type="ECO:0000256" key="1">
    <source>
        <dbReference type="SAM" id="Coils"/>
    </source>
</evidence>